<protein>
    <submittedName>
        <fullName evidence="1">Uncharacterized protein</fullName>
    </submittedName>
</protein>
<dbReference type="EMBL" id="CM017626">
    <property type="protein sequence ID" value="TYH78015.1"/>
    <property type="molecule type" value="Genomic_DNA"/>
</dbReference>
<name>A0A5D2LFS8_GOSTO</name>
<keyword evidence="2" id="KW-1185">Reference proteome</keyword>
<proteinExistence type="predicted"/>
<gene>
    <name evidence="1" type="ORF">ES332_D04G196200v1</name>
</gene>
<reference evidence="1 2" key="1">
    <citation type="submission" date="2019-07" db="EMBL/GenBank/DDBJ databases">
        <title>WGS assembly of Gossypium tomentosum.</title>
        <authorList>
            <person name="Chen Z.J."/>
            <person name="Sreedasyam A."/>
            <person name="Ando A."/>
            <person name="Song Q."/>
            <person name="De L."/>
            <person name="Hulse-Kemp A."/>
            <person name="Ding M."/>
            <person name="Ye W."/>
            <person name="Kirkbride R."/>
            <person name="Jenkins J."/>
            <person name="Plott C."/>
            <person name="Lovell J."/>
            <person name="Lin Y.-M."/>
            <person name="Vaughn R."/>
            <person name="Liu B."/>
            <person name="Li W."/>
            <person name="Simpson S."/>
            <person name="Scheffler B."/>
            <person name="Saski C."/>
            <person name="Grover C."/>
            <person name="Hu G."/>
            <person name="Conover J."/>
            <person name="Carlson J."/>
            <person name="Shu S."/>
            <person name="Boston L."/>
            <person name="Williams M."/>
            <person name="Peterson D."/>
            <person name="Mcgee K."/>
            <person name="Jones D."/>
            <person name="Wendel J."/>
            <person name="Stelly D."/>
            <person name="Grimwood J."/>
            <person name="Schmutz J."/>
        </authorList>
    </citation>
    <scope>NUCLEOTIDE SEQUENCE [LARGE SCALE GENOMIC DNA]</scope>
    <source>
        <strain evidence="1">7179.01</strain>
    </source>
</reference>
<accession>A0A5D2LFS8</accession>
<dbReference type="AlphaFoldDB" id="A0A5D2LFS8"/>
<organism evidence="1 2">
    <name type="scientific">Gossypium tomentosum</name>
    <name type="common">Hawaiian cotton</name>
    <name type="synonym">Gossypium sandvicense</name>
    <dbReference type="NCBI Taxonomy" id="34277"/>
    <lineage>
        <taxon>Eukaryota</taxon>
        <taxon>Viridiplantae</taxon>
        <taxon>Streptophyta</taxon>
        <taxon>Embryophyta</taxon>
        <taxon>Tracheophyta</taxon>
        <taxon>Spermatophyta</taxon>
        <taxon>Magnoliopsida</taxon>
        <taxon>eudicotyledons</taxon>
        <taxon>Gunneridae</taxon>
        <taxon>Pentapetalae</taxon>
        <taxon>rosids</taxon>
        <taxon>malvids</taxon>
        <taxon>Malvales</taxon>
        <taxon>Malvaceae</taxon>
        <taxon>Malvoideae</taxon>
        <taxon>Gossypium</taxon>
    </lineage>
</organism>
<sequence>MVLDADEERAGSFRYKLRGTYVCGGVACAGEGLAAAALGAGCC</sequence>
<evidence type="ECO:0000313" key="2">
    <source>
        <dbReference type="Proteomes" id="UP000322667"/>
    </source>
</evidence>
<evidence type="ECO:0000313" key="1">
    <source>
        <dbReference type="EMBL" id="TYH78015.1"/>
    </source>
</evidence>
<dbReference type="Proteomes" id="UP000322667">
    <property type="component" value="Chromosome D04"/>
</dbReference>